<dbReference type="CDD" id="cd17749">
    <property type="entry name" value="BRCT_TopBP1_rpt4"/>
    <property type="match status" value="1"/>
</dbReference>
<feature type="domain" description="BRCT" evidence="10">
    <location>
        <begin position="1201"/>
        <end position="1293"/>
    </location>
</feature>
<dbReference type="PANTHER" id="PTHR13561">
    <property type="entry name" value="DNA REPLICATION REGULATOR DPB11-RELATED"/>
    <property type="match status" value="1"/>
</dbReference>
<dbReference type="FunFam" id="3.40.50.10190:FF:000021">
    <property type="entry name" value="DNA topoisomerase II binding protein 1"/>
    <property type="match status" value="1"/>
</dbReference>
<dbReference type="GO" id="GO:0016853">
    <property type="term" value="F:isomerase activity"/>
    <property type="evidence" value="ECO:0007669"/>
    <property type="project" value="UniProtKB-KW"/>
</dbReference>
<keyword evidence="3" id="KW-0963">Cytoplasm</keyword>
<feature type="region of interest" description="Disordered" evidence="9">
    <location>
        <begin position="226"/>
        <end position="245"/>
    </location>
</feature>
<dbReference type="GO" id="GO:0006281">
    <property type="term" value="P:DNA repair"/>
    <property type="evidence" value="ECO:0007669"/>
    <property type="project" value="UniProtKB-KW"/>
</dbReference>
<dbReference type="CDD" id="cd17738">
    <property type="entry name" value="BRCT_TopBP1_rpt7"/>
    <property type="match status" value="1"/>
</dbReference>
<dbReference type="Pfam" id="PF00533">
    <property type="entry name" value="BRCT"/>
    <property type="match status" value="4"/>
</dbReference>
<keyword evidence="12" id="KW-1185">Reference proteome</keyword>
<dbReference type="EMBL" id="KB104502">
    <property type="protein sequence ID" value="ELK33165.1"/>
    <property type="molecule type" value="Genomic_DNA"/>
</dbReference>
<feature type="compositionally biased region" description="Polar residues" evidence="9">
    <location>
        <begin position="233"/>
        <end position="245"/>
    </location>
</feature>
<dbReference type="eggNOG" id="KOG1929">
    <property type="taxonomic scope" value="Eukaryota"/>
</dbReference>
<evidence type="ECO:0000256" key="4">
    <source>
        <dbReference type="ARBA" id="ARBA00022737"/>
    </source>
</evidence>
<evidence type="ECO:0000256" key="2">
    <source>
        <dbReference type="ARBA" id="ARBA00004300"/>
    </source>
</evidence>
<dbReference type="FunFam" id="3.40.50.10190:FF:000033">
    <property type="entry name" value="DNA topoisomerase II binding protein 1"/>
    <property type="match status" value="1"/>
</dbReference>
<name>L5M4G2_MYODS</name>
<dbReference type="Gene3D" id="3.40.50.10190">
    <property type="entry name" value="BRCT domain"/>
    <property type="match status" value="8"/>
</dbReference>
<dbReference type="InterPro" id="IPR001357">
    <property type="entry name" value="BRCT_dom"/>
</dbReference>
<evidence type="ECO:0000256" key="5">
    <source>
        <dbReference type="ARBA" id="ARBA00022763"/>
    </source>
</evidence>
<keyword evidence="6" id="KW-0234">DNA repair</keyword>
<feature type="region of interest" description="Disordered" evidence="9">
    <location>
        <begin position="1442"/>
        <end position="1465"/>
    </location>
</feature>
<dbReference type="InterPro" id="IPR049936">
    <property type="entry name" value="TopBP1_BRCT_8"/>
</dbReference>
<dbReference type="InterPro" id="IPR049542">
    <property type="entry name" value="TopBP1-like_BRCT0"/>
</dbReference>
<evidence type="ECO:0000313" key="11">
    <source>
        <dbReference type="EMBL" id="ELK33165.1"/>
    </source>
</evidence>
<dbReference type="PANTHER" id="PTHR13561:SF20">
    <property type="entry name" value="DNA TOPOISOMERASE 2-BINDING PROTEIN 1"/>
    <property type="match status" value="1"/>
</dbReference>
<dbReference type="GO" id="GO:0006270">
    <property type="term" value="P:DNA replication initiation"/>
    <property type="evidence" value="ECO:0007669"/>
    <property type="project" value="TreeGrafter"/>
</dbReference>
<dbReference type="PROSITE" id="PS50172">
    <property type="entry name" value="BRCT"/>
    <property type="match status" value="4"/>
</dbReference>
<feature type="region of interest" description="Disordered" evidence="9">
    <location>
        <begin position="957"/>
        <end position="1001"/>
    </location>
</feature>
<dbReference type="Proteomes" id="UP000010556">
    <property type="component" value="Unassembled WGS sequence"/>
</dbReference>
<accession>L5M4G2</accession>
<dbReference type="FunFam" id="3.40.50.10190:FF:000022">
    <property type="entry name" value="DNA topoisomerase II binding protein 1"/>
    <property type="match status" value="1"/>
</dbReference>
<keyword evidence="8" id="KW-0539">Nucleus</keyword>
<protein>
    <submittedName>
        <fullName evidence="11">DNA topoisomerase 2-binding protein 1</fullName>
    </submittedName>
</protein>
<dbReference type="FunFam" id="3.40.50.10190:FF:000018">
    <property type="entry name" value="DNA topoisomerase 2-binding protein 1"/>
    <property type="match status" value="1"/>
</dbReference>
<dbReference type="SMART" id="SM00292">
    <property type="entry name" value="BRCT"/>
    <property type="match status" value="6"/>
</dbReference>
<comment type="subcellular location">
    <subcellularLocation>
        <location evidence="2">Cytoplasm</location>
        <location evidence="2">Cytoskeleton</location>
        <location evidence="2">Microtubule organizing center</location>
        <location evidence="2">Centrosome</location>
    </subcellularLocation>
    <subcellularLocation>
        <location evidence="1">Nucleus</location>
    </subcellularLocation>
</comment>
<dbReference type="CDD" id="cd17718">
    <property type="entry name" value="BRCT_TopBP1_rpt3"/>
    <property type="match status" value="1"/>
</dbReference>
<dbReference type="FunFam" id="3.40.50.10190:FF:000028">
    <property type="entry name" value="DNA topoisomerase 2-binding protein 1 isoform X1"/>
    <property type="match status" value="1"/>
</dbReference>
<keyword evidence="5" id="KW-0227">DNA damage</keyword>
<reference evidence="12" key="1">
    <citation type="journal article" date="2013" name="Science">
        <title>Comparative analysis of bat genomes provides insight into the evolution of flight and immunity.</title>
        <authorList>
            <person name="Zhang G."/>
            <person name="Cowled C."/>
            <person name="Shi Z."/>
            <person name="Huang Z."/>
            <person name="Bishop-Lilly K.A."/>
            <person name="Fang X."/>
            <person name="Wynne J.W."/>
            <person name="Xiong Z."/>
            <person name="Baker M.L."/>
            <person name="Zhao W."/>
            <person name="Tachedjian M."/>
            <person name="Zhu Y."/>
            <person name="Zhou P."/>
            <person name="Jiang X."/>
            <person name="Ng J."/>
            <person name="Yang L."/>
            <person name="Wu L."/>
            <person name="Xiao J."/>
            <person name="Feng Y."/>
            <person name="Chen Y."/>
            <person name="Sun X."/>
            <person name="Zhang Y."/>
            <person name="Marsh G.A."/>
            <person name="Crameri G."/>
            <person name="Broder C.C."/>
            <person name="Frey K.G."/>
            <person name="Wang L.F."/>
            <person name="Wang J."/>
        </authorList>
    </citation>
    <scope>NUCLEOTIDE SEQUENCE [LARGE SCALE GENOMIC DNA]</scope>
</reference>
<dbReference type="Pfam" id="PF23294">
    <property type="entry name" value="BRCT_TopB1_SLF1"/>
    <property type="match status" value="1"/>
</dbReference>
<dbReference type="GO" id="GO:0005634">
    <property type="term" value="C:nucleus"/>
    <property type="evidence" value="ECO:0007669"/>
    <property type="project" value="UniProtKB-SubCell"/>
</dbReference>
<proteinExistence type="predicted"/>
<evidence type="ECO:0000256" key="8">
    <source>
        <dbReference type="ARBA" id="ARBA00023242"/>
    </source>
</evidence>
<organism evidence="11 12">
    <name type="scientific">Myotis davidii</name>
    <name type="common">David's myotis</name>
    <dbReference type="NCBI Taxonomy" id="225400"/>
    <lineage>
        <taxon>Eukaryota</taxon>
        <taxon>Metazoa</taxon>
        <taxon>Chordata</taxon>
        <taxon>Craniata</taxon>
        <taxon>Vertebrata</taxon>
        <taxon>Euteleostomi</taxon>
        <taxon>Mammalia</taxon>
        <taxon>Eutheria</taxon>
        <taxon>Laurasiatheria</taxon>
        <taxon>Chiroptera</taxon>
        <taxon>Yangochiroptera</taxon>
        <taxon>Vespertilionidae</taxon>
        <taxon>Myotis</taxon>
    </lineage>
</organism>
<sequence>MSKNDKEPFFVKFLKSPDNSECFLKALESIKEFQSEEYLQIITEEEALKIKENDRSLYICDPFSGVVFDHLKKLGCRIVGPQVVIFCMQHQRCVPRAEHPVYNMVMCDVTISCTSLEKDKRKQYSALASVAQLVKRHPMHQKGNRLDSQLGHVSRLWVLSTVERGRERDRELDTMISCLLHTPYWGCAHNQGQKYECAKRWNVHCVTTQWFFDSVEKGFCQDESMYKTEPRPETNTMPDTSTPAGQINTINSRTLSDVSNISNINASCINESIYNSILNSKVEPILENLENLDVSAFQAPEDLLDGCRIYLCGFSGRKLDKLRRLINSGGGVRFNQLNEDVTHVIVGDYDDELKQFWDKSAHRPHVVGAKWLLQCFSKGYMLPEEPYIHANYKPVEIPVSDQPESKTALLKKNNSFSKKNFASTEKHEQADEDLLSQYVNNNATVDEAAKSEVAAFNDTTHVEPLNDSTHISMQEENQSSVSHDHPDYSTITEGLFSQKSFLVLGFNSENESNIATAIRENAGTTVSLQSRIVADYAVVPLLGSEIEATVGEVVTNTWLVTCIEYQTLIDPKSSPLFKPVPVMAGMTPLEDCVISFSQCVGAEKDSLTFLAKFLGANVQEFFVRKSNAKKGMFASTHLVLKEPSGSKYEASKKWNLPAVTIAWLLETARTGRRATENHFLIENSTKEEQSLETEITNGMNLNSDSAEHPAISLETHRKAAVTPLDMNRFQSKAFHAVISQHTGQAPQPAPAAQPLQKEPSLDLDTPSKFLSKDKLFKPSFDVKDALAALETPGGPSEKKRKLSTPLSEVIGRNLKLALANSSRDAVALSASPPLKDAQSETEEAPKPLHKVVVCVSKKLSKKQSELNGIAASLGADYRWSFDETVTHFIYQGRQNDTNREYKSVKERGIHIVSEHWLLECAQEYKHLPESLYPHTYNPKMSLDISAVQGDRLSNSRLLSADGTTKNDEPDHLPVEENDIDNMTTSNKEVATSNGNGRNDSKGALTQTLEMRENFQKQLQEIMSATSIVKPQGQRTSLSRSGCNSASSTPDSTRSVRSGRSRVLEALRQSRQTVPDLNTEPSQNEQIIWDDPTAREERARLASNLQWPICPTQYSEPQADIKNLEDSPFQEPFHDLKTAEQAVCDPGNVCVTEAPKYPTSEELETPTKDSHLIPTPQAPSIAFPLANPPVAPHPREKITIEETHEDLKKQYTFQMSSLNPQERIDYCHLIEKLGGLVIEKQSFDPSCTHIIVGHPLRNEKYLASVAAGKWVLHRSYLEACRTAGHFVAEEDYEWGSSSILGVLTGISAQQRRLALAAMRWRKRIQQSQESGIVEGAFSGWKVILHVADQSREAGFRRLLQSGGAKVLPGHSVPLFKEATHLFSDFNKLKPDDSGLNIAEAAAQYVYCLKTEYIADYLMQEAPPPVEKYCLPEAVSFLQNHKELGSGLSQKRKAPPEKNSTKRPRVN</sequence>
<dbReference type="InterPro" id="IPR057595">
    <property type="entry name" value="TopB1_SLF1_BRCT"/>
</dbReference>
<dbReference type="CDD" id="cd18434">
    <property type="entry name" value="BRCT_TopBP1_rpt5"/>
    <property type="match status" value="1"/>
</dbReference>
<evidence type="ECO:0000256" key="1">
    <source>
        <dbReference type="ARBA" id="ARBA00004123"/>
    </source>
</evidence>
<gene>
    <name evidence="11" type="ORF">MDA_GLEAN10020914</name>
</gene>
<feature type="compositionally biased region" description="Polar residues" evidence="9">
    <location>
        <begin position="980"/>
        <end position="1001"/>
    </location>
</feature>
<evidence type="ECO:0000256" key="9">
    <source>
        <dbReference type="SAM" id="MobiDB-lite"/>
    </source>
</evidence>
<evidence type="ECO:0000256" key="3">
    <source>
        <dbReference type="ARBA" id="ARBA00022490"/>
    </source>
</evidence>
<keyword evidence="7" id="KW-0206">Cytoskeleton</keyword>
<keyword evidence="11" id="KW-0413">Isomerase</keyword>
<evidence type="ECO:0000256" key="7">
    <source>
        <dbReference type="ARBA" id="ARBA00023212"/>
    </source>
</evidence>
<dbReference type="FunFam" id="3.40.50.10190:FF:000029">
    <property type="entry name" value="DNA topoisomerase II binding protein 1"/>
    <property type="match status" value="1"/>
</dbReference>
<dbReference type="FunFam" id="3.40.50.10190:FF:000023">
    <property type="entry name" value="DNA topoisomerase II binding protein 1"/>
    <property type="match status" value="1"/>
</dbReference>
<keyword evidence="4" id="KW-0677">Repeat</keyword>
<feature type="region of interest" description="Disordered" evidence="9">
    <location>
        <begin position="740"/>
        <end position="766"/>
    </location>
</feature>
<dbReference type="SUPFAM" id="SSF52113">
    <property type="entry name" value="BRCT domain"/>
    <property type="match status" value="5"/>
</dbReference>
<feature type="domain" description="BRCT" evidence="10">
    <location>
        <begin position="584"/>
        <end position="681"/>
    </location>
</feature>
<feature type="compositionally biased region" description="Low complexity" evidence="9">
    <location>
        <begin position="744"/>
        <end position="756"/>
    </location>
</feature>
<feature type="domain" description="BRCT" evidence="10">
    <location>
        <begin position="299"/>
        <end position="389"/>
    </location>
</feature>
<dbReference type="GO" id="GO:0005813">
    <property type="term" value="C:centrosome"/>
    <property type="evidence" value="ECO:0007669"/>
    <property type="project" value="UniProtKB-SubCell"/>
</dbReference>
<feature type="domain" description="BRCT" evidence="10">
    <location>
        <begin position="843"/>
        <end position="934"/>
    </location>
</feature>
<dbReference type="Pfam" id="PF21298">
    <property type="entry name" value="TopBP1_BRCT0"/>
    <property type="match status" value="1"/>
</dbReference>
<dbReference type="GO" id="GO:0033314">
    <property type="term" value="P:mitotic DNA replication checkpoint signaling"/>
    <property type="evidence" value="ECO:0007669"/>
    <property type="project" value="TreeGrafter"/>
</dbReference>
<feature type="region of interest" description="Disordered" evidence="9">
    <location>
        <begin position="1026"/>
        <end position="1059"/>
    </location>
</feature>
<feature type="compositionally biased region" description="Polar residues" evidence="9">
    <location>
        <begin position="1026"/>
        <end position="1050"/>
    </location>
</feature>
<dbReference type="CDD" id="cd17727">
    <property type="entry name" value="BRCT_TopBP1_rpt6"/>
    <property type="match status" value="1"/>
</dbReference>
<evidence type="ECO:0000256" key="6">
    <source>
        <dbReference type="ARBA" id="ARBA00023204"/>
    </source>
</evidence>
<feature type="compositionally biased region" description="Basic and acidic residues" evidence="9">
    <location>
        <begin position="964"/>
        <end position="974"/>
    </location>
</feature>
<evidence type="ECO:0000259" key="10">
    <source>
        <dbReference type="PROSITE" id="PS50172"/>
    </source>
</evidence>
<dbReference type="GO" id="GO:0007095">
    <property type="term" value="P:mitotic G2 DNA damage checkpoint signaling"/>
    <property type="evidence" value="ECO:0007669"/>
    <property type="project" value="TreeGrafter"/>
</dbReference>
<dbReference type="CDD" id="cd17728">
    <property type="entry name" value="BRCT_TopBP1_rpt8"/>
    <property type="match status" value="1"/>
</dbReference>
<evidence type="ECO:0000313" key="12">
    <source>
        <dbReference type="Proteomes" id="UP000010556"/>
    </source>
</evidence>
<dbReference type="InterPro" id="IPR036420">
    <property type="entry name" value="BRCT_dom_sf"/>
</dbReference>